<feature type="compositionally biased region" description="Low complexity" evidence="1">
    <location>
        <begin position="805"/>
        <end position="818"/>
    </location>
</feature>
<evidence type="ECO:0000256" key="2">
    <source>
        <dbReference type="SAM" id="Phobius"/>
    </source>
</evidence>
<feature type="compositionally biased region" description="Acidic residues" evidence="1">
    <location>
        <begin position="60"/>
        <end position="71"/>
    </location>
</feature>
<feature type="region of interest" description="Disordered" evidence="1">
    <location>
        <begin position="1"/>
        <end position="116"/>
    </location>
</feature>
<feature type="compositionally biased region" description="Acidic residues" evidence="1">
    <location>
        <begin position="322"/>
        <end position="348"/>
    </location>
</feature>
<feature type="region of interest" description="Disordered" evidence="1">
    <location>
        <begin position="635"/>
        <end position="658"/>
    </location>
</feature>
<dbReference type="PANTHER" id="PTHR35711:SF1">
    <property type="entry name" value="ECTODERMAL, ISOFORM F"/>
    <property type="match status" value="1"/>
</dbReference>
<dbReference type="EMBL" id="LC738883">
    <property type="protein sequence ID" value="BDT63351.1"/>
    <property type="molecule type" value="Genomic_DNA"/>
</dbReference>
<feature type="region of interest" description="Disordered" evidence="1">
    <location>
        <begin position="317"/>
        <end position="358"/>
    </location>
</feature>
<feature type="compositionally biased region" description="Acidic residues" evidence="1">
    <location>
        <begin position="642"/>
        <end position="655"/>
    </location>
</feature>
<feature type="transmembrane region" description="Helical" evidence="2">
    <location>
        <begin position="272"/>
        <end position="297"/>
    </location>
</feature>
<feature type="compositionally biased region" description="Acidic residues" evidence="1">
    <location>
        <begin position="15"/>
        <end position="53"/>
    </location>
</feature>
<organism evidence="3">
    <name type="scientific">Armadillidium vulgare clopovirus</name>
    <dbReference type="NCBI Taxonomy" id="2984284"/>
    <lineage>
        <taxon>Viruses</taxon>
        <taxon>Viruses incertae sedis</taxon>
        <taxon>Naldaviricetes</taxon>
        <taxon>Nimaviridae</taxon>
    </lineage>
</organism>
<reference evidence="3" key="1">
    <citation type="submission" date="2022-10" db="EMBL/GenBank/DDBJ databases">
        <title>Genome sequences of endogenous nimaviruses in decapod crustaceans.</title>
        <authorList>
            <person name="Kawato S."/>
            <person name="Nozaki R."/>
            <person name="Kondo H."/>
            <person name="Hirono I."/>
        </authorList>
    </citation>
    <scope>NUCLEOTIDE SEQUENCE</scope>
    <source>
        <strain evidence="3">TUMSAT20210906</strain>
    </source>
</reference>
<evidence type="ECO:0000313" key="3">
    <source>
        <dbReference type="EMBL" id="BDT63351.1"/>
    </source>
</evidence>
<accession>A0A9C7BNY1</accession>
<keyword evidence="2" id="KW-0812">Transmembrane</keyword>
<feature type="region of interest" description="Disordered" evidence="1">
    <location>
        <begin position="804"/>
        <end position="831"/>
    </location>
</feature>
<dbReference type="PANTHER" id="PTHR35711">
    <property type="entry name" value="EXPRESSED PROTEIN"/>
    <property type="match status" value="1"/>
</dbReference>
<protein>
    <submittedName>
        <fullName evidence="3">Uncharacterized protein</fullName>
    </submittedName>
</protein>
<name>A0A9C7BNY1_9VIRU</name>
<proteinExistence type="predicted"/>
<evidence type="ECO:0000256" key="1">
    <source>
        <dbReference type="SAM" id="MobiDB-lite"/>
    </source>
</evidence>
<feature type="compositionally biased region" description="Basic and acidic residues" evidence="1">
    <location>
        <begin position="91"/>
        <end position="112"/>
    </location>
</feature>
<sequence>MSINPFQPTFPPISEGEEEEEEFDDDEQKSEEEEVEEEKEEEHGEEEWLEDYDSYSSFTEEGEEEDDDGDDVKELNTSPAVVQQKPPYISRDPEKEESHHHSQQFRGEEKPLTKQGGFLNSFKSGVLFPKPLPLVKSKNFDNRMINEFPEELITTTLPTPLKQKPSFYSEEERYYSEVPNEPLYENFPIRVEEKSSSPEKKGAFQKLKSKLLLFHKPAVATVAATAAATAVAPAALQVRSKYINDEKQEQGGFHFPPLPPTPKEKRDVGKTLCFSLLTFLVISTLICSVIIVVISYMSLRFKKKILPFDILNSLKDENNSQSDDDSYDDDSDDDDDDDSDDDLDENFDGGDGGVDKNDVSKKWNAAAAAAAAATPTTRESSGKENNKNIIISRRLTPPETIPLVVFKDAILLRNNKNNPITFYQRGFIHYKDYRYWQFFNDEFFKLNYNEETGEKRKGNKINFTHNNYTSKYDMDDDMDDDDGNFLIQKYNNNNFARIGMSDIFEESREVDDSSSISSSIRNYDENMEGNDIAASLNVREIKYKIKDGTSSLCEVQQIVNPRGDGDEDYDSESFVLLRNLNPEGESIIRGETVKGFTLFYKENNQAKKYKGSYHINFATDLGKGFSFKEYPINNKRKRGVNDDDDDDDDNGDDDSIDRPHRYAVFASTLSEFLNSSSSGENIQFAISEKGGARFQYEKANKKEYPFATRDNNSNTSIIAIDPTMGMTLVSRNDYHHEGFLTPNVKLFEFRPYFERVFDIKMEVEFKPMRANLKILRIKNLNKKEDKRDNYLSYELKRIPLVETTINNDDNNNNNNNNNNKKKKKKKKEPENNINMRNFLYRALFTNNPNVSQTIITTEDEQPSNNDGEITTTTNVIDNDNNSNNIDHRFNKYFPLLDNTIPTDEIYGIEVSVKFPWQSPYLKTIIKSKGMINNLDCRVPIDEGYFVSPSVTKESVHVSKSFFLSGEKTNKLYCYCWNAGTTQDDDDGDGDAKNNNNNVVVSAANDRLLRILKECNISNLRFEFLNCVFYEPVGVAITDNFIVFSCSGSSLINSSAERPIRVTVAEEDPGAEIKLIFQKFSVFSIKPLTPVTDHDDGDGDDGVGDDGDSIKYYYNDSDVFHNNPTFSEGKSVIFPKWMLVRVKKVSENRYELIESNPVSLKQFMGEKDDESPRYGFEFEKKDRNAVEKTLLMSEIEMIHYFKAKENQNKEDILKFYSKKRKLQNHKCYIEENVMNLFLLNTKKKNNNIAK</sequence>
<keyword evidence="2" id="KW-0472">Membrane</keyword>
<keyword evidence="2" id="KW-1133">Transmembrane helix</keyword>